<keyword evidence="7" id="KW-1185">Reference proteome</keyword>
<keyword evidence="1 4" id="KW-0963">Cytoplasm</keyword>
<dbReference type="InterPro" id="IPR019382">
    <property type="entry name" value="eIF3l"/>
</dbReference>
<dbReference type="HAMAP" id="MF_03011">
    <property type="entry name" value="eIF3l"/>
    <property type="match status" value="1"/>
</dbReference>
<feature type="domain" description="PCI" evidence="5">
    <location>
        <begin position="327"/>
        <end position="535"/>
    </location>
</feature>
<dbReference type="STRING" id="133385.A0A2T9YAY4"/>
<organism evidence="6 7">
    <name type="scientific">Smittium simulii</name>
    <dbReference type="NCBI Taxonomy" id="133385"/>
    <lineage>
        <taxon>Eukaryota</taxon>
        <taxon>Fungi</taxon>
        <taxon>Fungi incertae sedis</taxon>
        <taxon>Zoopagomycota</taxon>
        <taxon>Kickxellomycotina</taxon>
        <taxon>Harpellomycetes</taxon>
        <taxon>Harpellales</taxon>
        <taxon>Legeriomycetaceae</taxon>
        <taxon>Smittium</taxon>
    </lineage>
</organism>
<dbReference type="GO" id="GO:0016282">
    <property type="term" value="C:eukaryotic 43S preinitiation complex"/>
    <property type="evidence" value="ECO:0007669"/>
    <property type="project" value="UniProtKB-UniRule"/>
</dbReference>
<comment type="subunit">
    <text evidence="4">Component of the eukaryotic translation initiation factor 3 (eIF-3) complex.</text>
</comment>
<dbReference type="InterPro" id="IPR000717">
    <property type="entry name" value="PCI_dom"/>
</dbReference>
<evidence type="ECO:0000313" key="6">
    <source>
        <dbReference type="EMBL" id="PVU89497.1"/>
    </source>
</evidence>
<evidence type="ECO:0000256" key="1">
    <source>
        <dbReference type="ARBA" id="ARBA00022490"/>
    </source>
</evidence>
<evidence type="ECO:0000259" key="5">
    <source>
        <dbReference type="PROSITE" id="PS50250"/>
    </source>
</evidence>
<dbReference type="GO" id="GO:0003743">
    <property type="term" value="F:translation initiation factor activity"/>
    <property type="evidence" value="ECO:0007669"/>
    <property type="project" value="UniProtKB-UniRule"/>
</dbReference>
<comment type="subcellular location">
    <subcellularLocation>
        <location evidence="4">Cytoplasm</location>
    </subcellularLocation>
</comment>
<keyword evidence="2 4" id="KW-0396">Initiation factor</keyword>
<gene>
    <name evidence="6" type="ORF">BB561_005318</name>
</gene>
<dbReference type="PANTHER" id="PTHR13242:SF0">
    <property type="entry name" value="EUKARYOTIC TRANSLATION INITIATION FACTOR 3 SUBUNIT L"/>
    <property type="match status" value="1"/>
</dbReference>
<dbReference type="Proteomes" id="UP000245383">
    <property type="component" value="Unassembled WGS sequence"/>
</dbReference>
<dbReference type="AlphaFoldDB" id="A0A2T9YAY4"/>
<evidence type="ECO:0000256" key="4">
    <source>
        <dbReference type="HAMAP-Rule" id="MF_03011"/>
    </source>
</evidence>
<protein>
    <recommendedName>
        <fullName evidence="4">Eukaryotic translation initiation factor 3 subunit L</fullName>
        <shortName evidence="4">eIF3l</shortName>
    </recommendedName>
</protein>
<reference evidence="6 7" key="1">
    <citation type="journal article" date="2018" name="MBio">
        <title>Comparative Genomics Reveals the Core Gene Toolbox for the Fungus-Insect Symbiosis.</title>
        <authorList>
            <person name="Wang Y."/>
            <person name="Stata M."/>
            <person name="Wang W."/>
            <person name="Stajich J.E."/>
            <person name="White M.M."/>
            <person name="Moncalvo J.M."/>
        </authorList>
    </citation>
    <scope>NUCLEOTIDE SEQUENCE [LARGE SCALE GENOMIC DNA]</scope>
    <source>
        <strain evidence="6 7">SWE-8-4</strain>
    </source>
</reference>
<dbReference type="OrthoDB" id="15082at2759"/>
<proteinExistence type="inferred from homology"/>
<keyword evidence="3 4" id="KW-0648">Protein biosynthesis</keyword>
<evidence type="ECO:0000256" key="2">
    <source>
        <dbReference type="ARBA" id="ARBA00022540"/>
    </source>
</evidence>
<comment type="similarity">
    <text evidence="4">Belongs to the eIF-3 subunit L family.</text>
</comment>
<dbReference type="GO" id="GO:0005852">
    <property type="term" value="C:eukaryotic translation initiation factor 3 complex"/>
    <property type="evidence" value="ECO:0007669"/>
    <property type="project" value="UniProtKB-UniRule"/>
</dbReference>
<comment type="caution">
    <text evidence="6">The sequence shown here is derived from an EMBL/GenBank/DDBJ whole genome shotgun (WGS) entry which is preliminary data.</text>
</comment>
<sequence length="583" mass="67603">MYQDNYDDYNNEIDVEAVIDTYTGADDFDESELQADIGEKQFEQQQLLQLQQIEQKQIIEGIKAIPPPVCDFLGYFCRVFTQKNSGKVAHIYEQQFNKLSERFYSKQSWPDPRYVSVLVNNDGIFMILYRELYYRHIYSRLQVTLEERILSFENYCELFNYILNSDKPLSLELPNQWLWDIIDEFIYQFQTFCAFRNNFSKKSAQDLELLKNSPAVWDTISVLNVLYSLVSKSCITKQLHVSLHGGDVIEAAGEYGSSQLYKMLGYFSLIGLLRVHCMLGDYNLALQSLENIDLGNHRALYTRVPACHVTLYYYVGFSYMMMRRYADATRILAAILSFISRTRQYQSKFFQFDVINKKADQMYALLAICMSLSPSRVDEHTHSNLREKYGDQQTKMQRGGEEALTTFQDLFLYSCPKFINPNLPDYDSIIVSSAEYQAEAATESENTTSKKSKFELQNYQLKIFMNEVSLQLIVPTLRSFLKLYTSMKLDKLAAFLDITTDELHNQLLVYKIRANQFKFNPNSSSTGTNLLDGEYSTSTDIGFAIDNDVVYIAETKTGRKYADWFIRNSTKLLELVSTMESST</sequence>
<dbReference type="PROSITE" id="PS50250">
    <property type="entry name" value="PCI"/>
    <property type="match status" value="1"/>
</dbReference>
<accession>A0A2T9YAY4</accession>
<name>A0A2T9YAY4_9FUNG</name>
<dbReference type="GO" id="GO:0033290">
    <property type="term" value="C:eukaryotic 48S preinitiation complex"/>
    <property type="evidence" value="ECO:0007669"/>
    <property type="project" value="UniProtKB-UniRule"/>
</dbReference>
<dbReference type="Pfam" id="PF10255">
    <property type="entry name" value="Paf67"/>
    <property type="match status" value="1"/>
</dbReference>
<evidence type="ECO:0000256" key="3">
    <source>
        <dbReference type="ARBA" id="ARBA00022917"/>
    </source>
</evidence>
<dbReference type="GO" id="GO:0001732">
    <property type="term" value="P:formation of cytoplasmic translation initiation complex"/>
    <property type="evidence" value="ECO:0007669"/>
    <property type="project" value="UniProtKB-UniRule"/>
</dbReference>
<comment type="function">
    <text evidence="4">Component of the eukaryotic translation initiation factor 3 (eIF-3) complex, which is involved in protein synthesis of a specialized repertoire of mRNAs and, together with other initiation factors, stimulates binding of mRNA and methionyl-tRNAi to the 40S ribosome. The eIF-3 complex specifically targets and initiates translation of a subset of mRNAs involved in cell proliferation.</text>
</comment>
<evidence type="ECO:0000313" key="7">
    <source>
        <dbReference type="Proteomes" id="UP000245383"/>
    </source>
</evidence>
<dbReference type="EMBL" id="MBFR01000310">
    <property type="protein sequence ID" value="PVU89497.1"/>
    <property type="molecule type" value="Genomic_DNA"/>
</dbReference>
<dbReference type="PANTHER" id="PTHR13242">
    <property type="entry name" value="EUKARYOTIC TRANSLATION INITIATION FACTOR 3"/>
    <property type="match status" value="1"/>
</dbReference>